<evidence type="ECO:0000313" key="2">
    <source>
        <dbReference type="EMBL" id="OIK28266.1"/>
    </source>
</evidence>
<evidence type="ECO:0000313" key="3">
    <source>
        <dbReference type="Proteomes" id="UP000034838"/>
    </source>
</evidence>
<comment type="caution">
    <text evidence="2">The sequence shown here is derived from an EMBL/GenBank/DDBJ whole genome shotgun (WGS) entry which is preliminary data.</text>
</comment>
<feature type="region of interest" description="Disordered" evidence="1">
    <location>
        <begin position="1"/>
        <end position="63"/>
    </location>
</feature>
<dbReference type="AlphaFoldDB" id="A0A1J4Q5G4"/>
<feature type="compositionally biased region" description="Basic and acidic residues" evidence="1">
    <location>
        <begin position="47"/>
        <end position="63"/>
    </location>
</feature>
<dbReference type="Proteomes" id="UP000034838">
    <property type="component" value="Unassembled WGS sequence"/>
</dbReference>
<organism evidence="2 3">
    <name type="scientific">Streptomyces malaysiense</name>
    <dbReference type="NCBI Taxonomy" id="1428626"/>
    <lineage>
        <taxon>Bacteria</taxon>
        <taxon>Bacillati</taxon>
        <taxon>Actinomycetota</taxon>
        <taxon>Actinomycetes</taxon>
        <taxon>Kitasatosporales</taxon>
        <taxon>Streptomycetaceae</taxon>
        <taxon>Streptomyces</taxon>
    </lineage>
</organism>
<name>A0A1J4Q5G4_9ACTN</name>
<keyword evidence="3" id="KW-1185">Reference proteome</keyword>
<gene>
    <name evidence="2" type="ORF">VT52_006215</name>
</gene>
<evidence type="ECO:0000256" key="1">
    <source>
        <dbReference type="SAM" id="MobiDB-lite"/>
    </source>
</evidence>
<dbReference type="EMBL" id="LBDA02000012">
    <property type="protein sequence ID" value="OIK28266.1"/>
    <property type="molecule type" value="Genomic_DNA"/>
</dbReference>
<proteinExistence type="predicted"/>
<sequence length="63" mass="6814">MSDVHRVTEAGTARALGGGEMPVRACRGSPPRCGRPTRRARGPQEGGIDRAVMDRRRFPEGNP</sequence>
<reference evidence="2" key="1">
    <citation type="submission" date="2016-10" db="EMBL/GenBank/DDBJ databases">
        <title>Genome sequence of Streptomyces malaysiense MUSC 136.</title>
        <authorList>
            <person name="Lee L.-H."/>
            <person name="Ser H.-L."/>
        </authorList>
    </citation>
    <scope>NUCLEOTIDE SEQUENCE [LARGE SCALE GENOMIC DNA]</scope>
    <source>
        <strain evidence="2">MUSC 136</strain>
    </source>
</reference>
<accession>A0A1J4Q5G4</accession>
<protein>
    <submittedName>
        <fullName evidence="2">Uncharacterized protein</fullName>
    </submittedName>
</protein>